<name>A0ACC1J307_9FUNG</name>
<sequence>DFIGNGLYIPAFSHPFDRSASEITGRSLAEIAVKVRSSVDAVKKHHVKDFFESVEGDSANVAASLTSHEMFKHVAILTNHVKLRVYDIDFGFGVADFVAPRPYLGRICVRILPVRPPSDSLYIFINDKPAILDSIRKNKFWGCIAKLIY</sequence>
<dbReference type="Proteomes" id="UP001150603">
    <property type="component" value="Unassembled WGS sequence"/>
</dbReference>
<comment type="caution">
    <text evidence="1">The sequence shown here is derived from an EMBL/GenBank/DDBJ whole genome shotgun (WGS) entry which is preliminary data.</text>
</comment>
<organism evidence="1 2">
    <name type="scientific">Linderina macrospora</name>
    <dbReference type="NCBI Taxonomy" id="4868"/>
    <lineage>
        <taxon>Eukaryota</taxon>
        <taxon>Fungi</taxon>
        <taxon>Fungi incertae sedis</taxon>
        <taxon>Zoopagomycota</taxon>
        <taxon>Kickxellomycotina</taxon>
        <taxon>Kickxellomycetes</taxon>
        <taxon>Kickxellales</taxon>
        <taxon>Kickxellaceae</taxon>
        <taxon>Linderina</taxon>
    </lineage>
</organism>
<gene>
    <name evidence="1" type="ORF">FBU59_005318</name>
</gene>
<dbReference type="EMBL" id="JANBPW010004168">
    <property type="protein sequence ID" value="KAJ1935649.1"/>
    <property type="molecule type" value="Genomic_DNA"/>
</dbReference>
<reference evidence="1" key="1">
    <citation type="submission" date="2022-07" db="EMBL/GenBank/DDBJ databases">
        <title>Phylogenomic reconstructions and comparative analyses of Kickxellomycotina fungi.</title>
        <authorList>
            <person name="Reynolds N.K."/>
            <person name="Stajich J.E."/>
            <person name="Barry K."/>
            <person name="Grigoriev I.V."/>
            <person name="Crous P."/>
            <person name="Smith M.E."/>
        </authorList>
    </citation>
    <scope>NUCLEOTIDE SEQUENCE</scope>
    <source>
        <strain evidence="1">NRRL 5244</strain>
    </source>
</reference>
<keyword evidence="2" id="KW-1185">Reference proteome</keyword>
<accession>A0ACC1J307</accession>
<proteinExistence type="predicted"/>
<feature type="non-terminal residue" evidence="1">
    <location>
        <position position="1"/>
    </location>
</feature>
<evidence type="ECO:0000313" key="2">
    <source>
        <dbReference type="Proteomes" id="UP001150603"/>
    </source>
</evidence>
<evidence type="ECO:0000313" key="1">
    <source>
        <dbReference type="EMBL" id="KAJ1935649.1"/>
    </source>
</evidence>
<protein>
    <submittedName>
        <fullName evidence="1">Uncharacterized protein</fullName>
    </submittedName>
</protein>